<evidence type="ECO:0000256" key="1">
    <source>
        <dbReference type="ARBA" id="ARBA00023125"/>
    </source>
</evidence>
<evidence type="ECO:0000313" key="4">
    <source>
        <dbReference type="Proteomes" id="UP000053641"/>
    </source>
</evidence>
<sequence>MYIENCSQNVKSQVNPATFGKLVRLVFPGLGTRRLGTRGSARYHYDGIYVKKSSSFYARYCSLLSEKKNHRPPAAPERDRSPCPPSMCPGTGGDACSAGDAAGYKSDSQKEGTVISNDLHCFPPVINLKNEEDSLENSLPEFRRFYSWEQELGKKHPYELVELLADEYCSYCQDILQIVRREELEKVEDCIMSFWKSLQPETTALMSLPDVCQLFTCYDRQLFKV</sequence>
<accession>A0A099ZA74</accession>
<name>A0A099ZA74_TINGU</name>
<dbReference type="SUPFAM" id="SSF46785">
    <property type="entry name" value="Winged helix' DNA-binding domain"/>
    <property type="match status" value="1"/>
</dbReference>
<evidence type="ECO:0000313" key="3">
    <source>
        <dbReference type="EMBL" id="KGL77888.1"/>
    </source>
</evidence>
<feature type="non-terminal residue" evidence="3">
    <location>
        <position position="225"/>
    </location>
</feature>
<dbReference type="STRING" id="94827.A0A099ZA74"/>
<dbReference type="AlphaFoldDB" id="A0A099ZA74"/>
<dbReference type="Proteomes" id="UP000053641">
    <property type="component" value="Unassembled WGS sequence"/>
</dbReference>
<feature type="domain" description="RFX-type winged-helix" evidence="2">
    <location>
        <begin position="1"/>
        <end position="52"/>
    </location>
</feature>
<dbReference type="Pfam" id="PF25340">
    <property type="entry name" value="BCD_RFX"/>
    <property type="match status" value="1"/>
</dbReference>
<dbReference type="PANTHER" id="PTHR12619">
    <property type="entry name" value="RFX TRANSCRIPTION FACTOR FAMILY"/>
    <property type="match status" value="1"/>
</dbReference>
<gene>
    <name evidence="3" type="ORF">N309_10986</name>
</gene>
<evidence type="ECO:0000259" key="2">
    <source>
        <dbReference type="PROSITE" id="PS51526"/>
    </source>
</evidence>
<dbReference type="InterPro" id="IPR003150">
    <property type="entry name" value="DNA-bd_RFX"/>
</dbReference>
<dbReference type="InterPro" id="IPR036390">
    <property type="entry name" value="WH_DNA-bd_sf"/>
</dbReference>
<dbReference type="Pfam" id="PF02257">
    <property type="entry name" value="RFX_DNA_binding"/>
    <property type="match status" value="1"/>
</dbReference>
<protein>
    <submittedName>
        <fullName evidence="3">DNA-binding protein RFX8</fullName>
    </submittedName>
</protein>
<dbReference type="InterPro" id="IPR057321">
    <property type="entry name" value="RFX1-4/6/8-like_BCD"/>
</dbReference>
<organism evidence="3 4">
    <name type="scientific">Tinamus guttatus</name>
    <name type="common">White-throated tinamou</name>
    <dbReference type="NCBI Taxonomy" id="94827"/>
    <lineage>
        <taxon>Eukaryota</taxon>
        <taxon>Metazoa</taxon>
        <taxon>Chordata</taxon>
        <taxon>Craniata</taxon>
        <taxon>Vertebrata</taxon>
        <taxon>Euteleostomi</taxon>
        <taxon>Archelosauria</taxon>
        <taxon>Archosauria</taxon>
        <taxon>Dinosauria</taxon>
        <taxon>Saurischia</taxon>
        <taxon>Theropoda</taxon>
        <taxon>Coelurosauria</taxon>
        <taxon>Aves</taxon>
        <taxon>Palaeognathae</taxon>
        <taxon>Tinamiformes</taxon>
        <taxon>Tinamidae</taxon>
        <taxon>Tinamus</taxon>
    </lineage>
</organism>
<dbReference type="PANTHER" id="PTHR12619:SF24">
    <property type="entry name" value="DNA-BINDING PROTEIN RFX8"/>
    <property type="match status" value="1"/>
</dbReference>
<reference evidence="3 4" key="1">
    <citation type="submission" date="2014-06" db="EMBL/GenBank/DDBJ databases">
        <title>Genome evolution of avian class.</title>
        <authorList>
            <person name="Zhang G."/>
            <person name="Li C."/>
        </authorList>
    </citation>
    <scope>NUCLEOTIDE SEQUENCE [LARGE SCALE GENOMIC DNA]</scope>
    <source>
        <strain evidence="3">BGI_N309</strain>
    </source>
</reference>
<keyword evidence="4" id="KW-1185">Reference proteome</keyword>
<dbReference type="PROSITE" id="PS51526">
    <property type="entry name" value="RFX_DBD"/>
    <property type="match status" value="1"/>
</dbReference>
<proteinExistence type="predicted"/>
<dbReference type="InterPro" id="IPR036388">
    <property type="entry name" value="WH-like_DNA-bd_sf"/>
</dbReference>
<dbReference type="EMBL" id="KL890476">
    <property type="protein sequence ID" value="KGL77888.1"/>
    <property type="molecule type" value="Genomic_DNA"/>
</dbReference>
<dbReference type="Gene3D" id="1.10.10.10">
    <property type="entry name" value="Winged helix-like DNA-binding domain superfamily/Winged helix DNA-binding domain"/>
    <property type="match status" value="1"/>
</dbReference>
<keyword evidence="1 3" id="KW-0238">DNA-binding</keyword>
<dbReference type="InterPro" id="IPR039779">
    <property type="entry name" value="RFX-like"/>
</dbReference>
<dbReference type="GO" id="GO:0000981">
    <property type="term" value="F:DNA-binding transcription factor activity, RNA polymerase II-specific"/>
    <property type="evidence" value="ECO:0007669"/>
    <property type="project" value="TreeGrafter"/>
</dbReference>
<dbReference type="GO" id="GO:0000978">
    <property type="term" value="F:RNA polymerase II cis-regulatory region sequence-specific DNA binding"/>
    <property type="evidence" value="ECO:0007669"/>
    <property type="project" value="TreeGrafter"/>
</dbReference>